<dbReference type="GO" id="GO:0003676">
    <property type="term" value="F:nucleic acid binding"/>
    <property type="evidence" value="ECO:0007669"/>
    <property type="project" value="InterPro"/>
</dbReference>
<comment type="subcellular location">
    <subcellularLocation>
        <location evidence="1">Cell membrane</location>
        <topology evidence="1">Single-pass type I membrane protein</topology>
    </subcellularLocation>
</comment>
<sequence>MVRNARHGQALVRVVIVYGVIMLAALLLSTTAAHISTIVDDEDICDFVFSTSVAAFIYEGKTFETHDGVIRTLTSVRHVPDLKRNLISLGTLESQGCRYSAEGGVLKVSKGAFVLLKAIRSGSLYLLQGSTVIGSETIASSNKDNTKLWHLRLGHMSEKGIQILKKKGYLGNHCTGKVDFYEHCIFGKQRKVSFSKAIHRTKGTLDYIHSDLWGPSRVPSREGIARHFTIPRTPQQNGVAKRMNRTILEKVRCMLSHSTLGKEFWAEAASTSCYLINRSPNRSLDCKILEEVWSGNPIDYSNFRIFGCPAYSHVNEGKLEPRAKKCIFLGYGLGVKGYRLYDPESRKIFHSRNVTFNENGMLSSGKDTVVPSTDTGDQEDVREKVEFETEAPILETNIPNSSTTQEDEVTAEQMSPRQHPPQRRGLPQPWSMAQELPQQRPRKPTQRLITESANIAYALTVAQEMGEDGEPKNYSEAISGDDSAKWTAAMQEEVESLLKNETWDLVMLPEGKRVISCKWIFKRKEGIPGVENARYKARFVVRGFDQQEGIDFNEVFSPVVRHSSIRVLLALVALYDLELEQLDVKTAFLHGNLEEEIYIQQPEGFVVPGKENHVCRLKKSLYGLKQSPRQWYKRFDSFMTGHGYSRSSYDNCVYFQKLSDGSLVYLLLYVDDMLIAARDKTLVDKLKVQLNSEFDMKDLGPAKKILGMEINRDRQAGKLFLSQKKYVMKMLDRFGMRDCKAVNTPLAAHFKLSSDQCPQSEEEQRRMSHVPYSNAVGSLMYAMVCTRPDLAYAVSVVSRFMHNPGKQHWESVKWILRYLKGSPDIGLVFDRQRSDPGGVVGYVDADYGGDLDRRRSLSAYIFTLCGSAISWYSSLQAIAALSTTEAEYIAATEGVKEAIWLRGLVAELGLQQHILVMFCDSQTAVHLARNRKHHSKTKHIDIKCHFIRDIVDAGEITVEKIHTTENPADMLTKPLPAAKFDHCLDLADYLYGLRFEPYNFEFLLKNLTQLRVLDLYLVNISPTIPLNFSSYLTTLLFPRSQLRGKLPERVFHLSNLESLDLSYSSLTGPIPSNISGLKNLQLLYLSSNYLNGTIPSWIFSLPSLVRLDLSNNSFSGKIQEFKSNTLEAVVLDQNQLQGTIPKSLLDQQELYYLTLSQNNFSGQIASTVCNLKRLIMLDLGRNHLNRTITHCLGEISGLEVLGLNNNNFSGKINATFNTENRLNIINLYGNKLKGKVPPPLINCTYLEFLDLGNNKLNDTFPSLLGGLPVIDLSSNRFSGNLPVSLFEDFQAMKINGENSGTQEYVADKYSVSYANTFIVTTKGLDLEFPQVLTTEIIINLTRNRFEGHIPTIIGDLVGLRTLNLSNNGLEGVIPASLHQLSVLESLDLSSNKIDGEIPQQLASLTFLEVLNLSHNHLVGCIPKGKQFDTFENSSYQGNDGLRGLPLSKDCGGDDGVLQPTTPVELDDDGEEEGDLISWQAVLMGFGCGLVIGLSIIYIMLSTHYPVWFSRMVVKFENIIATRMKRY</sequence>
<evidence type="ECO:0000256" key="10">
    <source>
        <dbReference type="ARBA" id="ARBA00023136"/>
    </source>
</evidence>
<protein>
    <submittedName>
        <fullName evidence="16">Retrovirus-related Pol polyprotein from transposon TNT 1-94</fullName>
    </submittedName>
</protein>
<dbReference type="Pfam" id="PF07727">
    <property type="entry name" value="RVT_2"/>
    <property type="match status" value="1"/>
</dbReference>
<dbReference type="InterPro" id="IPR036397">
    <property type="entry name" value="RNaseH_sf"/>
</dbReference>
<keyword evidence="7" id="KW-0677">Repeat</keyword>
<keyword evidence="8" id="KW-0378">Hydrolase</keyword>
<dbReference type="InterPro" id="IPR001611">
    <property type="entry name" value="Leu-rich_rpt"/>
</dbReference>
<keyword evidence="17" id="KW-1185">Reference proteome</keyword>
<evidence type="ECO:0000256" key="11">
    <source>
        <dbReference type="ARBA" id="ARBA00023170"/>
    </source>
</evidence>
<dbReference type="InterPro" id="IPR032675">
    <property type="entry name" value="LRR_dom_sf"/>
</dbReference>
<keyword evidence="6" id="KW-0732">Signal</keyword>
<dbReference type="Gene3D" id="3.30.420.10">
    <property type="entry name" value="Ribonuclease H-like superfamily/Ribonuclease H"/>
    <property type="match status" value="1"/>
</dbReference>
<keyword evidence="8" id="KW-0645">Protease</keyword>
<dbReference type="Pfam" id="PF22936">
    <property type="entry name" value="Pol_BBD"/>
    <property type="match status" value="1"/>
</dbReference>
<dbReference type="InterPro" id="IPR057670">
    <property type="entry name" value="SH3_retrovirus"/>
</dbReference>
<feature type="region of interest" description="Disordered" evidence="13">
    <location>
        <begin position="360"/>
        <end position="429"/>
    </location>
</feature>
<dbReference type="PANTHER" id="PTHR27004">
    <property type="entry name" value="RECEPTOR-LIKE PROTEIN 12 ISOFORM X1"/>
    <property type="match status" value="1"/>
</dbReference>
<dbReference type="InterPro" id="IPR012337">
    <property type="entry name" value="RNaseH-like_sf"/>
</dbReference>
<proteinExistence type="inferred from homology"/>
<dbReference type="EMBL" id="MLFT02000008">
    <property type="protein sequence ID" value="PHT40240.1"/>
    <property type="molecule type" value="Genomic_DNA"/>
</dbReference>
<dbReference type="PROSITE" id="PS50994">
    <property type="entry name" value="INTEGRASE"/>
    <property type="match status" value="1"/>
</dbReference>
<reference evidence="16 17" key="1">
    <citation type="journal article" date="2017" name="Genome Biol.">
        <title>New reference genome sequences of hot pepper reveal the massive evolution of plant disease-resistance genes by retroduplication.</title>
        <authorList>
            <person name="Kim S."/>
            <person name="Park J."/>
            <person name="Yeom S.I."/>
            <person name="Kim Y.M."/>
            <person name="Seo E."/>
            <person name="Kim K.T."/>
            <person name="Kim M.S."/>
            <person name="Lee J.M."/>
            <person name="Cheong K."/>
            <person name="Shin H.S."/>
            <person name="Kim S.B."/>
            <person name="Han K."/>
            <person name="Lee J."/>
            <person name="Park M."/>
            <person name="Lee H.A."/>
            <person name="Lee H.Y."/>
            <person name="Lee Y."/>
            <person name="Oh S."/>
            <person name="Lee J.H."/>
            <person name="Choi E."/>
            <person name="Choi E."/>
            <person name="Lee S.E."/>
            <person name="Jeon J."/>
            <person name="Kim H."/>
            <person name="Choi G."/>
            <person name="Song H."/>
            <person name="Lee J."/>
            <person name="Lee S.C."/>
            <person name="Kwon J.K."/>
            <person name="Lee H.Y."/>
            <person name="Koo N."/>
            <person name="Hong Y."/>
            <person name="Kim R.W."/>
            <person name="Kang W.H."/>
            <person name="Huh J.H."/>
            <person name="Kang B.C."/>
            <person name="Yang T.J."/>
            <person name="Lee Y.H."/>
            <person name="Bennetzen J.L."/>
            <person name="Choi D."/>
        </authorList>
    </citation>
    <scope>NUCLEOTIDE SEQUENCE [LARGE SCALE GENOMIC DNA]</scope>
    <source>
        <strain evidence="17">cv. PBC81</strain>
    </source>
</reference>
<evidence type="ECO:0000256" key="1">
    <source>
        <dbReference type="ARBA" id="ARBA00004251"/>
    </source>
</evidence>
<dbReference type="SUPFAM" id="SSF53098">
    <property type="entry name" value="Ribonuclease H-like"/>
    <property type="match status" value="1"/>
</dbReference>
<keyword evidence="8" id="KW-0064">Aspartyl protease</keyword>
<dbReference type="STRING" id="33114.A0A2G2W4T7"/>
<evidence type="ECO:0000259" key="15">
    <source>
        <dbReference type="PROSITE" id="PS50994"/>
    </source>
</evidence>
<dbReference type="CDD" id="cd09272">
    <property type="entry name" value="RNase_HI_RT_Ty1"/>
    <property type="match status" value="1"/>
</dbReference>
<dbReference type="InterPro" id="IPR054722">
    <property type="entry name" value="PolX-like_BBD"/>
</dbReference>
<accession>A0A2G2W4T7</accession>
<dbReference type="SUPFAM" id="SSF52058">
    <property type="entry name" value="L domain-like"/>
    <property type="match status" value="2"/>
</dbReference>
<keyword evidence="3" id="KW-1003">Cell membrane</keyword>
<dbReference type="PANTHER" id="PTHR27004:SF410">
    <property type="entry name" value="LEUCINE-RICH REPEAT-CONTAINING N-TERMINAL PLANT-TYPE DOMAIN-CONTAINING PROTEIN"/>
    <property type="match status" value="1"/>
</dbReference>
<dbReference type="InterPro" id="IPR003591">
    <property type="entry name" value="Leu-rich_rpt_typical-subtyp"/>
</dbReference>
<feature type="domain" description="Integrase catalytic" evidence="15">
    <location>
        <begin position="223"/>
        <end position="305"/>
    </location>
</feature>
<evidence type="ECO:0000256" key="7">
    <source>
        <dbReference type="ARBA" id="ARBA00022737"/>
    </source>
</evidence>
<evidence type="ECO:0000256" key="14">
    <source>
        <dbReference type="SAM" id="Phobius"/>
    </source>
</evidence>
<evidence type="ECO:0000313" key="17">
    <source>
        <dbReference type="Proteomes" id="UP000224567"/>
    </source>
</evidence>
<dbReference type="InterPro" id="IPR013103">
    <property type="entry name" value="RVT_2"/>
</dbReference>
<dbReference type="Pfam" id="PF13976">
    <property type="entry name" value="gag_pre-integrs"/>
    <property type="match status" value="1"/>
</dbReference>
<dbReference type="Pfam" id="PF25597">
    <property type="entry name" value="SH3_retrovirus"/>
    <property type="match status" value="1"/>
</dbReference>
<name>A0A2G2W4T7_CAPBA</name>
<dbReference type="GO" id="GO:0004190">
    <property type="term" value="F:aspartic-type endopeptidase activity"/>
    <property type="evidence" value="ECO:0007669"/>
    <property type="project" value="UniProtKB-KW"/>
</dbReference>
<dbReference type="GO" id="GO:0006952">
    <property type="term" value="P:defense response"/>
    <property type="evidence" value="ECO:0007669"/>
    <property type="project" value="UniProtKB-ARBA"/>
</dbReference>
<keyword evidence="4" id="KW-0433">Leucine-rich repeat</keyword>
<dbReference type="Proteomes" id="UP000224567">
    <property type="component" value="Unassembled WGS sequence"/>
</dbReference>
<dbReference type="Pfam" id="PF00560">
    <property type="entry name" value="LRR_1"/>
    <property type="match status" value="1"/>
</dbReference>
<keyword evidence="5 14" id="KW-0812">Transmembrane</keyword>
<comment type="caution">
    <text evidence="16">The sequence shown here is derived from an EMBL/GenBank/DDBJ whole genome shotgun (WGS) entry which is preliminary data.</text>
</comment>
<evidence type="ECO:0000256" key="6">
    <source>
        <dbReference type="ARBA" id="ARBA00022729"/>
    </source>
</evidence>
<evidence type="ECO:0000256" key="9">
    <source>
        <dbReference type="ARBA" id="ARBA00022989"/>
    </source>
</evidence>
<dbReference type="Pfam" id="PF13855">
    <property type="entry name" value="LRR_8"/>
    <property type="match status" value="2"/>
</dbReference>
<dbReference type="FunFam" id="3.80.10.10:FF:000213">
    <property type="entry name" value="Tyrosine-sulfated glycopeptide receptor 1"/>
    <property type="match status" value="1"/>
</dbReference>
<evidence type="ECO:0000256" key="2">
    <source>
        <dbReference type="ARBA" id="ARBA00009592"/>
    </source>
</evidence>
<dbReference type="GO" id="GO:0051707">
    <property type="term" value="P:response to other organism"/>
    <property type="evidence" value="ECO:0007669"/>
    <property type="project" value="UniProtKB-ARBA"/>
</dbReference>
<feature type="transmembrane region" description="Helical" evidence="14">
    <location>
        <begin position="12"/>
        <end position="35"/>
    </location>
</feature>
<keyword evidence="10 14" id="KW-0472">Membrane</keyword>
<dbReference type="Gene3D" id="3.80.10.10">
    <property type="entry name" value="Ribonuclease Inhibitor"/>
    <property type="match status" value="2"/>
</dbReference>
<dbReference type="InterPro" id="IPR025724">
    <property type="entry name" value="GAG-pre-integrase_dom"/>
</dbReference>
<dbReference type="InterPro" id="IPR001584">
    <property type="entry name" value="Integrase_cat-core"/>
</dbReference>
<evidence type="ECO:0000256" key="5">
    <source>
        <dbReference type="ARBA" id="ARBA00022692"/>
    </source>
</evidence>
<keyword evidence="9 14" id="KW-1133">Transmembrane helix</keyword>
<evidence type="ECO:0000256" key="4">
    <source>
        <dbReference type="ARBA" id="ARBA00022614"/>
    </source>
</evidence>
<keyword evidence="12" id="KW-0325">Glycoprotein</keyword>
<reference evidence="17" key="2">
    <citation type="journal article" date="2017" name="J. Anim. Genet.">
        <title>Multiple reference genome sequences of hot pepper reveal the massive evolution of plant disease resistance genes by retroduplication.</title>
        <authorList>
            <person name="Kim S."/>
            <person name="Park J."/>
            <person name="Yeom S.-I."/>
            <person name="Kim Y.-M."/>
            <person name="Seo E."/>
            <person name="Kim K.-T."/>
            <person name="Kim M.-S."/>
            <person name="Lee J.M."/>
            <person name="Cheong K."/>
            <person name="Shin H.-S."/>
            <person name="Kim S.-B."/>
            <person name="Han K."/>
            <person name="Lee J."/>
            <person name="Park M."/>
            <person name="Lee H.-A."/>
            <person name="Lee H.-Y."/>
            <person name="Lee Y."/>
            <person name="Oh S."/>
            <person name="Lee J.H."/>
            <person name="Choi E."/>
            <person name="Choi E."/>
            <person name="Lee S.E."/>
            <person name="Jeon J."/>
            <person name="Kim H."/>
            <person name="Choi G."/>
            <person name="Song H."/>
            <person name="Lee J."/>
            <person name="Lee S.-C."/>
            <person name="Kwon J.-K."/>
            <person name="Lee H.-Y."/>
            <person name="Koo N."/>
            <person name="Hong Y."/>
            <person name="Kim R.W."/>
            <person name="Kang W.-H."/>
            <person name="Huh J.H."/>
            <person name="Kang B.-C."/>
            <person name="Yang T.-J."/>
            <person name="Lee Y.-H."/>
            <person name="Bennetzen J.L."/>
            <person name="Choi D."/>
        </authorList>
    </citation>
    <scope>NUCLEOTIDE SEQUENCE [LARGE SCALE GENOMIC DNA]</scope>
    <source>
        <strain evidence="17">cv. PBC81</strain>
    </source>
</reference>
<evidence type="ECO:0000256" key="3">
    <source>
        <dbReference type="ARBA" id="ARBA00022475"/>
    </source>
</evidence>
<dbReference type="InterPro" id="IPR043502">
    <property type="entry name" value="DNA/RNA_pol_sf"/>
</dbReference>
<feature type="transmembrane region" description="Helical" evidence="14">
    <location>
        <begin position="1476"/>
        <end position="1500"/>
    </location>
</feature>
<dbReference type="SUPFAM" id="SSF56672">
    <property type="entry name" value="DNA/RNA polymerases"/>
    <property type="match status" value="1"/>
</dbReference>
<dbReference type="FunFam" id="3.80.10.10:FF:000041">
    <property type="entry name" value="LRR receptor-like serine/threonine-protein kinase ERECTA"/>
    <property type="match status" value="1"/>
</dbReference>
<evidence type="ECO:0000256" key="13">
    <source>
        <dbReference type="SAM" id="MobiDB-lite"/>
    </source>
</evidence>
<keyword evidence="11" id="KW-0675">Receptor</keyword>
<dbReference type="GO" id="GO:0015074">
    <property type="term" value="P:DNA integration"/>
    <property type="evidence" value="ECO:0007669"/>
    <property type="project" value="InterPro"/>
</dbReference>
<organism evidence="16 17">
    <name type="scientific">Capsicum baccatum</name>
    <name type="common">Peruvian pepper</name>
    <dbReference type="NCBI Taxonomy" id="33114"/>
    <lineage>
        <taxon>Eukaryota</taxon>
        <taxon>Viridiplantae</taxon>
        <taxon>Streptophyta</taxon>
        <taxon>Embryophyta</taxon>
        <taxon>Tracheophyta</taxon>
        <taxon>Spermatophyta</taxon>
        <taxon>Magnoliopsida</taxon>
        <taxon>eudicotyledons</taxon>
        <taxon>Gunneridae</taxon>
        <taxon>Pentapetalae</taxon>
        <taxon>asterids</taxon>
        <taxon>lamiids</taxon>
        <taxon>Solanales</taxon>
        <taxon>Solanaceae</taxon>
        <taxon>Solanoideae</taxon>
        <taxon>Capsiceae</taxon>
        <taxon>Capsicum</taxon>
    </lineage>
</organism>
<gene>
    <name evidence="16" type="ORF">CQW23_19094</name>
</gene>
<comment type="similarity">
    <text evidence="2">Belongs to the RLP family.</text>
</comment>
<dbReference type="SMART" id="SM00369">
    <property type="entry name" value="LRR_TYP"/>
    <property type="match status" value="7"/>
</dbReference>
<dbReference type="GO" id="GO:0005886">
    <property type="term" value="C:plasma membrane"/>
    <property type="evidence" value="ECO:0007669"/>
    <property type="project" value="UniProtKB-SubCell"/>
</dbReference>
<dbReference type="OrthoDB" id="1729718at2759"/>
<evidence type="ECO:0000313" key="16">
    <source>
        <dbReference type="EMBL" id="PHT40240.1"/>
    </source>
</evidence>
<evidence type="ECO:0000256" key="12">
    <source>
        <dbReference type="ARBA" id="ARBA00023180"/>
    </source>
</evidence>
<feature type="compositionally biased region" description="Polar residues" evidence="13">
    <location>
        <begin position="360"/>
        <end position="375"/>
    </location>
</feature>
<evidence type="ECO:0000256" key="8">
    <source>
        <dbReference type="ARBA" id="ARBA00022750"/>
    </source>
</evidence>